<evidence type="ECO:0000313" key="2">
    <source>
        <dbReference type="EMBL" id="CEK90948.1"/>
    </source>
</evidence>
<dbReference type="SUPFAM" id="SSF51735">
    <property type="entry name" value="NAD(P)-binding Rossmann-fold domains"/>
    <property type="match status" value="1"/>
</dbReference>
<dbReference type="Pfam" id="PF13561">
    <property type="entry name" value="adh_short_C2"/>
    <property type="match status" value="1"/>
</dbReference>
<dbReference type="FunFam" id="3.40.50.720:FF:000084">
    <property type="entry name" value="Short-chain dehydrogenase reductase"/>
    <property type="match status" value="1"/>
</dbReference>
<dbReference type="InterPro" id="IPR020904">
    <property type="entry name" value="Sc_DH/Rdtase_CS"/>
</dbReference>
<gene>
    <name evidence="2" type="primary">ORF180073</name>
</gene>
<dbReference type="AlphaFoldDB" id="A0A0B7BDC0"/>
<dbReference type="PRINTS" id="PR00080">
    <property type="entry name" value="SDRFAMILY"/>
</dbReference>
<dbReference type="GO" id="GO:0016491">
    <property type="term" value="F:oxidoreductase activity"/>
    <property type="evidence" value="ECO:0007669"/>
    <property type="project" value="UniProtKB-KW"/>
</dbReference>
<dbReference type="PANTHER" id="PTHR43975:SF2">
    <property type="entry name" value="EG:BACR7A4.14 PROTEIN-RELATED"/>
    <property type="match status" value="1"/>
</dbReference>
<evidence type="ECO:0000256" key="1">
    <source>
        <dbReference type="ARBA" id="ARBA00023002"/>
    </source>
</evidence>
<dbReference type="PANTHER" id="PTHR43975">
    <property type="entry name" value="ZGC:101858"/>
    <property type="match status" value="1"/>
</dbReference>
<dbReference type="InterPro" id="IPR036291">
    <property type="entry name" value="NAD(P)-bd_dom_sf"/>
</dbReference>
<dbReference type="PROSITE" id="PS00061">
    <property type="entry name" value="ADH_SHORT"/>
    <property type="match status" value="1"/>
</dbReference>
<keyword evidence="1" id="KW-0560">Oxidoreductase</keyword>
<protein>
    <submittedName>
        <fullName evidence="2">Uncharacterized protein</fullName>
    </submittedName>
</protein>
<organism evidence="2">
    <name type="scientific">Arion vulgaris</name>
    <dbReference type="NCBI Taxonomy" id="1028688"/>
    <lineage>
        <taxon>Eukaryota</taxon>
        <taxon>Metazoa</taxon>
        <taxon>Spiralia</taxon>
        <taxon>Lophotrochozoa</taxon>
        <taxon>Mollusca</taxon>
        <taxon>Gastropoda</taxon>
        <taxon>Heterobranchia</taxon>
        <taxon>Euthyneura</taxon>
        <taxon>Panpulmonata</taxon>
        <taxon>Eupulmonata</taxon>
        <taxon>Stylommatophora</taxon>
        <taxon>Helicina</taxon>
        <taxon>Arionoidea</taxon>
        <taxon>Arionidae</taxon>
        <taxon>Arion</taxon>
    </lineage>
</organism>
<name>A0A0B7BDC0_9EUPU</name>
<dbReference type="Gene3D" id="3.40.50.720">
    <property type="entry name" value="NAD(P)-binding Rossmann-like Domain"/>
    <property type="match status" value="1"/>
</dbReference>
<proteinExistence type="predicted"/>
<dbReference type="InterPro" id="IPR002347">
    <property type="entry name" value="SDR_fam"/>
</dbReference>
<dbReference type="EMBL" id="HACG01044083">
    <property type="protein sequence ID" value="CEK90948.1"/>
    <property type="molecule type" value="Transcribed_RNA"/>
</dbReference>
<accession>A0A0B7BDC0</accession>
<reference evidence="2" key="1">
    <citation type="submission" date="2014-12" db="EMBL/GenBank/DDBJ databases">
        <title>Insight into the proteome of Arion vulgaris.</title>
        <authorList>
            <person name="Aradska J."/>
            <person name="Bulat T."/>
            <person name="Smidak R."/>
            <person name="Sarate P."/>
            <person name="Gangsoo J."/>
            <person name="Sialana F."/>
            <person name="Bilban M."/>
            <person name="Lubec G."/>
        </authorList>
    </citation>
    <scope>NUCLEOTIDE SEQUENCE</scope>
    <source>
        <tissue evidence="2">Skin</tissue>
    </source>
</reference>
<sequence>MYRLMADQLSDKVAIVTGSSSGLGEDIALLFAARGAKVTLCGRNEERLKSVFEQAVKVSGGHENRFLAVNGDLKDPKARKEVVARTIEKFGRLDILVANAGVISPLCNVSDATDESYNNIMDTNVKAVFFLIQEALPHIEKSRGNIITVSSMVSALVASPNLIYPMSKAAIDHLTRCLAVDLGPKGIRVNSVNPSFIPTLILRSFDGDADESANEWARVEETKQYLGHRLGTKKDVAEAVAFLASDAAGFVTGQHIKVDGGRSFGGPFGQYNDIE</sequence>
<dbReference type="PRINTS" id="PR00081">
    <property type="entry name" value="GDHRDH"/>
</dbReference>
<dbReference type="NCBIfam" id="NF005559">
    <property type="entry name" value="PRK07231.1"/>
    <property type="match status" value="1"/>
</dbReference>